<dbReference type="KEGG" id="pti:PHATRDRAFT_45083"/>
<feature type="compositionally biased region" description="Basic residues" evidence="1">
    <location>
        <begin position="881"/>
        <end position="893"/>
    </location>
</feature>
<dbReference type="AlphaFoldDB" id="B7FWE6"/>
<accession>B7FWE6</accession>
<feature type="region of interest" description="Disordered" evidence="1">
    <location>
        <begin position="83"/>
        <end position="164"/>
    </location>
</feature>
<dbReference type="InParanoid" id="B7FWE6"/>
<dbReference type="RefSeq" id="XP_002179143.1">
    <property type="nucleotide sequence ID" value="XM_002179107.1"/>
</dbReference>
<evidence type="ECO:0000313" key="2">
    <source>
        <dbReference type="EMBL" id="EEC48966.1"/>
    </source>
</evidence>
<proteinExistence type="predicted"/>
<dbReference type="HOGENOM" id="CLU_299864_0_0_1"/>
<reference evidence="3" key="2">
    <citation type="submission" date="2008-08" db="EMBL/GenBank/DDBJ databases">
        <authorList>
            <consortium name="Diatom Consortium"/>
            <person name="Grigoriev I."/>
            <person name="Grimwood J."/>
            <person name="Kuo A."/>
            <person name="Otillar R.P."/>
            <person name="Salamov A."/>
            <person name="Detter J.C."/>
            <person name="Lindquist E."/>
            <person name="Shapiro H."/>
            <person name="Lucas S."/>
            <person name="Glavina del Rio T."/>
            <person name="Pitluck S."/>
            <person name="Rokhsar D."/>
            <person name="Bowler C."/>
        </authorList>
    </citation>
    <scope>GENOME REANNOTATION</scope>
    <source>
        <strain evidence="3">CCAP 1055/1</strain>
    </source>
</reference>
<feature type="region of interest" description="Disordered" evidence="1">
    <location>
        <begin position="747"/>
        <end position="777"/>
    </location>
</feature>
<evidence type="ECO:0000256" key="1">
    <source>
        <dbReference type="SAM" id="MobiDB-lite"/>
    </source>
</evidence>
<keyword evidence="3" id="KW-1185">Reference proteome</keyword>
<dbReference type="PaxDb" id="2850-Phatr45083"/>
<gene>
    <name evidence="2" type="ORF">PHATRDRAFT_45083</name>
</gene>
<feature type="region of interest" description="Disordered" evidence="1">
    <location>
        <begin position="881"/>
        <end position="949"/>
    </location>
</feature>
<feature type="compositionally biased region" description="Basic residues" evidence="1">
    <location>
        <begin position="106"/>
        <end position="118"/>
    </location>
</feature>
<feature type="compositionally biased region" description="Basic and acidic residues" evidence="1">
    <location>
        <begin position="16"/>
        <end position="31"/>
    </location>
</feature>
<sequence length="1000" mass="111191">MPLERKLRRPPTTSTARHEHTERTHNRDAPRCCRLLDAAARDVLGGPSEPHNERETATTALAPLLVNVIRQVLRDELQPTKTAFGDQGLAHTTPIPTNGNDNPNGGKKRRKKKKNKSTNKHDHEHEKSDSVPPTQSSGEPAPPTGHTVTEEENTFPDKSPRSTFLQNPSLRRYLASQPSLFSSSSPESNSDLLEPFLELWNRRSRENVNICSQADVQRLIAAIACEACRREVAHVLEVYARVDHVPRTAPAVPDRLGSADPNVFDYVAMEEGIARTRALYADQILRFELVPSADGHSVGWRLRRSHTDLSQPWSRADFQTLVEDFILLGGVPMDEWRGADAGLVSEFDLGVSDHAQTLHDMPTVDNNIDMKAPTVFQDIDESLCSLLAQVLRIVTETTRSYLNILTHLGGQHTASRVDEAHPMVLRADAVSTLDWAHQGVTLCWQAYGRALDRILQAVTVYEIQWTSMADRHGVLPKLFVSSTTRKLYRNMLNVKLQAVVAAIDQVRNVLDQVELVDAQVQPQWTTSFGRKLYAVEAFYQVVASSQGGKHCAKKPSDIATEDVLYDFREWTETVHQHAVNGILEVHQTRREKALRLWRSLQGELLAGDSDVADHAAVDTPAILRLEEALAGPDTTIDSLQALRRLVAPGLLCTVDLWLSLRRGDSKDTFESQRPAVLPLSFLQWIAGRNLDQSNSQYCLGSDGKDRAACILVALLFRWLSDRCLEWQAEMAEQELLQAMDSFLEEPGATGKAGVPNKKKSKKKKDKKTASSVKATTTQITPKATTDLEVEHTNLDTKDIVLSDLDECKGKGETAVSSTEPETTKAGEPLESQSPLEQLSDLVQRPKIPEQNGKITFASGVADSDELEAKVIKEAKISNAPKKKVKTNTKKSNRFVRERGKLVEEDPKEAHKNGDRSSDEADSMLAKKHTEIQRTASLGPEQKAAGHDENPRIDQACVRDDLDLDKLVNSGVWDGPRVQLAEDFFVERLLAVLDEGNYTIL</sequence>
<reference evidence="2 3" key="1">
    <citation type="journal article" date="2008" name="Nature">
        <title>The Phaeodactylum genome reveals the evolutionary history of diatom genomes.</title>
        <authorList>
            <person name="Bowler C."/>
            <person name="Allen A.E."/>
            <person name="Badger J.H."/>
            <person name="Grimwood J."/>
            <person name="Jabbari K."/>
            <person name="Kuo A."/>
            <person name="Maheswari U."/>
            <person name="Martens C."/>
            <person name="Maumus F."/>
            <person name="Otillar R.P."/>
            <person name="Rayko E."/>
            <person name="Salamov A."/>
            <person name="Vandepoele K."/>
            <person name="Beszteri B."/>
            <person name="Gruber A."/>
            <person name="Heijde M."/>
            <person name="Katinka M."/>
            <person name="Mock T."/>
            <person name="Valentin K."/>
            <person name="Verret F."/>
            <person name="Berges J.A."/>
            <person name="Brownlee C."/>
            <person name="Cadoret J.P."/>
            <person name="Chiovitti A."/>
            <person name="Choi C.J."/>
            <person name="Coesel S."/>
            <person name="De Martino A."/>
            <person name="Detter J.C."/>
            <person name="Durkin C."/>
            <person name="Falciatore A."/>
            <person name="Fournet J."/>
            <person name="Haruta M."/>
            <person name="Huysman M.J."/>
            <person name="Jenkins B.D."/>
            <person name="Jiroutova K."/>
            <person name="Jorgensen R.E."/>
            <person name="Joubert Y."/>
            <person name="Kaplan A."/>
            <person name="Kroger N."/>
            <person name="Kroth P.G."/>
            <person name="La Roche J."/>
            <person name="Lindquist E."/>
            <person name="Lommer M."/>
            <person name="Martin-Jezequel V."/>
            <person name="Lopez P.J."/>
            <person name="Lucas S."/>
            <person name="Mangogna M."/>
            <person name="McGinnis K."/>
            <person name="Medlin L.K."/>
            <person name="Montsant A."/>
            <person name="Oudot-Le Secq M.P."/>
            <person name="Napoli C."/>
            <person name="Obornik M."/>
            <person name="Parker M.S."/>
            <person name="Petit J.L."/>
            <person name="Porcel B.M."/>
            <person name="Poulsen N."/>
            <person name="Robison M."/>
            <person name="Rychlewski L."/>
            <person name="Rynearson T.A."/>
            <person name="Schmutz J."/>
            <person name="Shapiro H."/>
            <person name="Siaut M."/>
            <person name="Stanley M."/>
            <person name="Sussman M.R."/>
            <person name="Taylor A.R."/>
            <person name="Vardi A."/>
            <person name="von Dassow P."/>
            <person name="Vyverman W."/>
            <person name="Willis A."/>
            <person name="Wyrwicz L.S."/>
            <person name="Rokhsar D.S."/>
            <person name="Weissenbach J."/>
            <person name="Armbrust E.V."/>
            <person name="Green B.R."/>
            <person name="Van de Peer Y."/>
            <person name="Grigoriev I.V."/>
        </authorList>
    </citation>
    <scope>NUCLEOTIDE SEQUENCE [LARGE SCALE GENOMIC DNA]</scope>
    <source>
        <strain evidence="2 3">CCAP 1055/1</strain>
    </source>
</reference>
<feature type="compositionally biased region" description="Basic residues" evidence="1">
    <location>
        <begin position="756"/>
        <end position="766"/>
    </location>
</feature>
<dbReference type="OrthoDB" id="57336at2759"/>
<feature type="compositionally biased region" description="Low complexity" evidence="1">
    <location>
        <begin position="96"/>
        <end position="105"/>
    </location>
</feature>
<feature type="region of interest" description="Disordered" evidence="1">
    <location>
        <begin position="1"/>
        <end position="32"/>
    </location>
</feature>
<dbReference type="GeneID" id="7200169"/>
<dbReference type="Proteomes" id="UP000000759">
    <property type="component" value="Chromosome 6"/>
</dbReference>
<name>B7FWE6_PHATC</name>
<feature type="compositionally biased region" description="Basic and acidic residues" evidence="1">
    <location>
        <begin position="894"/>
        <end position="918"/>
    </location>
</feature>
<dbReference type="EMBL" id="CM000609">
    <property type="protein sequence ID" value="EEC48966.1"/>
    <property type="molecule type" value="Genomic_DNA"/>
</dbReference>
<feature type="region of interest" description="Disordered" evidence="1">
    <location>
        <begin position="810"/>
        <end position="835"/>
    </location>
</feature>
<feature type="compositionally biased region" description="Basic and acidic residues" evidence="1">
    <location>
        <begin position="119"/>
        <end position="129"/>
    </location>
</feature>
<organism evidence="2 3">
    <name type="scientific">Phaeodactylum tricornutum (strain CCAP 1055/1)</name>
    <dbReference type="NCBI Taxonomy" id="556484"/>
    <lineage>
        <taxon>Eukaryota</taxon>
        <taxon>Sar</taxon>
        <taxon>Stramenopiles</taxon>
        <taxon>Ochrophyta</taxon>
        <taxon>Bacillariophyta</taxon>
        <taxon>Bacillariophyceae</taxon>
        <taxon>Bacillariophycidae</taxon>
        <taxon>Naviculales</taxon>
        <taxon>Phaeodactylaceae</taxon>
        <taxon>Phaeodactylum</taxon>
    </lineage>
</organism>
<evidence type="ECO:0000313" key="3">
    <source>
        <dbReference type="Proteomes" id="UP000000759"/>
    </source>
</evidence>
<protein>
    <submittedName>
        <fullName evidence="2">Uncharacterized protein</fullName>
    </submittedName>
</protein>
<dbReference type="eggNOG" id="ENOG502SXBI">
    <property type="taxonomic scope" value="Eukaryota"/>
</dbReference>